<evidence type="ECO:0000313" key="2">
    <source>
        <dbReference type="EMBL" id="MFC7136423.1"/>
    </source>
</evidence>
<name>A0ABD5XSC4_9EURY</name>
<accession>A0ABD5XSC4</accession>
<gene>
    <name evidence="2" type="ORF">ACFQRB_07515</name>
</gene>
<dbReference type="Proteomes" id="UP001596368">
    <property type="component" value="Unassembled WGS sequence"/>
</dbReference>
<proteinExistence type="predicted"/>
<feature type="coiled-coil region" evidence="1">
    <location>
        <begin position="17"/>
        <end position="119"/>
    </location>
</feature>
<organism evidence="2 3">
    <name type="scientific">Halobaculum litoreum</name>
    <dbReference type="NCBI Taxonomy" id="3031998"/>
    <lineage>
        <taxon>Archaea</taxon>
        <taxon>Methanobacteriati</taxon>
        <taxon>Methanobacteriota</taxon>
        <taxon>Stenosarchaea group</taxon>
        <taxon>Halobacteria</taxon>
        <taxon>Halobacteriales</taxon>
        <taxon>Haloferacaceae</taxon>
        <taxon>Halobaculum</taxon>
    </lineage>
</organism>
<dbReference type="EMBL" id="JBHSZG010000001">
    <property type="protein sequence ID" value="MFC7136423.1"/>
    <property type="molecule type" value="Genomic_DNA"/>
</dbReference>
<dbReference type="AlphaFoldDB" id="A0ABD5XSC4"/>
<evidence type="ECO:0000313" key="3">
    <source>
        <dbReference type="Proteomes" id="UP001596368"/>
    </source>
</evidence>
<comment type="caution">
    <text evidence="2">The sequence shown here is derived from an EMBL/GenBank/DDBJ whole genome shotgun (WGS) entry which is preliminary data.</text>
</comment>
<sequence>MDAEEFERWIASPSARHDEFDADLAELTGAVDRLEADAESLTDDPDADVWFDCTLRRRALALQVADLRAEAAELETVAERLGDDPDTVADRLSATRDDLDDLDARLASVAADLAAAERDAWRDRYGDRLSAFEATVDDADPRSTGAPS</sequence>
<keyword evidence="3" id="KW-1185">Reference proteome</keyword>
<dbReference type="Gene3D" id="1.10.287.1490">
    <property type="match status" value="1"/>
</dbReference>
<evidence type="ECO:0000256" key="1">
    <source>
        <dbReference type="SAM" id="Coils"/>
    </source>
</evidence>
<protein>
    <submittedName>
        <fullName evidence="2">Uncharacterized protein</fullName>
    </submittedName>
</protein>
<keyword evidence="1" id="KW-0175">Coiled coil</keyword>
<reference evidence="2 3" key="1">
    <citation type="journal article" date="2019" name="Int. J. Syst. Evol. Microbiol.">
        <title>The Global Catalogue of Microorganisms (GCM) 10K type strain sequencing project: providing services to taxonomists for standard genome sequencing and annotation.</title>
        <authorList>
            <consortium name="The Broad Institute Genomics Platform"/>
            <consortium name="The Broad Institute Genome Sequencing Center for Infectious Disease"/>
            <person name="Wu L."/>
            <person name="Ma J."/>
        </authorList>
    </citation>
    <scope>NUCLEOTIDE SEQUENCE [LARGE SCALE GENOMIC DNA]</scope>
    <source>
        <strain evidence="2 3">DT92</strain>
    </source>
</reference>